<name>A0AAQ3TQQ1_PASNO</name>
<accession>A0AAQ3TQQ1</accession>
<evidence type="ECO:0000313" key="2">
    <source>
        <dbReference type="Proteomes" id="UP001341281"/>
    </source>
</evidence>
<keyword evidence="2" id="KW-1185">Reference proteome</keyword>
<evidence type="ECO:0000313" key="1">
    <source>
        <dbReference type="EMBL" id="WVZ77763.1"/>
    </source>
</evidence>
<proteinExistence type="predicted"/>
<dbReference type="Proteomes" id="UP001341281">
    <property type="component" value="Chromosome 05"/>
</dbReference>
<dbReference type="AlphaFoldDB" id="A0AAQ3TQQ1"/>
<sequence length="117" mass="13230">MSGGMWQPRLIPGLIPHFMSLTHRSLVYSSYFLDQYDAIGWASKEWNSNSDGLAAQDLLGMKNLVTTMILPLDSIMMEILVFTMTVTLEFCIHTVNKLNNMFLVMTRAILRQLGSGQ</sequence>
<protein>
    <submittedName>
        <fullName evidence="1">Uncharacterized protein</fullName>
    </submittedName>
</protein>
<gene>
    <name evidence="1" type="ORF">U9M48_025588</name>
</gene>
<organism evidence="1 2">
    <name type="scientific">Paspalum notatum var. saurae</name>
    <dbReference type="NCBI Taxonomy" id="547442"/>
    <lineage>
        <taxon>Eukaryota</taxon>
        <taxon>Viridiplantae</taxon>
        <taxon>Streptophyta</taxon>
        <taxon>Embryophyta</taxon>
        <taxon>Tracheophyta</taxon>
        <taxon>Spermatophyta</taxon>
        <taxon>Magnoliopsida</taxon>
        <taxon>Liliopsida</taxon>
        <taxon>Poales</taxon>
        <taxon>Poaceae</taxon>
        <taxon>PACMAD clade</taxon>
        <taxon>Panicoideae</taxon>
        <taxon>Andropogonodae</taxon>
        <taxon>Paspaleae</taxon>
        <taxon>Paspalinae</taxon>
        <taxon>Paspalum</taxon>
    </lineage>
</organism>
<dbReference type="EMBL" id="CP144749">
    <property type="protein sequence ID" value="WVZ77763.1"/>
    <property type="molecule type" value="Genomic_DNA"/>
</dbReference>
<reference evidence="1 2" key="1">
    <citation type="submission" date="2024-02" db="EMBL/GenBank/DDBJ databases">
        <title>High-quality chromosome-scale genome assembly of Pensacola bahiagrass (Paspalum notatum Flugge var. saurae).</title>
        <authorList>
            <person name="Vega J.M."/>
            <person name="Podio M."/>
            <person name="Orjuela J."/>
            <person name="Siena L.A."/>
            <person name="Pessino S.C."/>
            <person name="Combes M.C."/>
            <person name="Mariac C."/>
            <person name="Albertini E."/>
            <person name="Pupilli F."/>
            <person name="Ortiz J.P.A."/>
            <person name="Leblanc O."/>
        </authorList>
    </citation>
    <scope>NUCLEOTIDE SEQUENCE [LARGE SCALE GENOMIC DNA]</scope>
    <source>
        <strain evidence="1">R1</strain>
        <tissue evidence="1">Leaf</tissue>
    </source>
</reference>